<proteinExistence type="predicted"/>
<dbReference type="VEuPathDB" id="TriTrypDB:TCDM_10323"/>
<feature type="compositionally biased region" description="Gly residues" evidence="1">
    <location>
        <begin position="1"/>
        <end position="12"/>
    </location>
</feature>
<name>V5B7T3_TRYCR</name>
<evidence type="ECO:0000313" key="3">
    <source>
        <dbReference type="Proteomes" id="UP000017861"/>
    </source>
</evidence>
<reference evidence="2 3" key="1">
    <citation type="journal article" date="2014" name="Genome Announc.">
        <title>Trypanosoma cruzi Clone Dm28c Draft Genome Sequence.</title>
        <authorList>
            <person name="Grisard E.C."/>
            <person name="Teixeira S.M."/>
            <person name="de Almeida L.G."/>
            <person name="Stoco P.H."/>
            <person name="Gerber A.L."/>
            <person name="Talavera-Lopez C."/>
            <person name="Lima O.C."/>
            <person name="Andersson B."/>
            <person name="de Vasconcelos A.T."/>
        </authorList>
    </citation>
    <scope>NUCLEOTIDE SEQUENCE [LARGE SCALE GENOMIC DNA]</scope>
    <source>
        <strain evidence="2 3">Dm28c</strain>
    </source>
</reference>
<comment type="caution">
    <text evidence="2">The sequence shown here is derived from an EMBL/GenBank/DDBJ whole genome shotgun (WGS) entry which is preliminary data.</text>
</comment>
<sequence>MSGRGSGGGRGGPVSSVKKERHHRHRGLLVIRRARAGVSKSGQELHRACAGIRHSGTMSGSTPGTESSPPRQAPVTRCAPSFSSWNFFQYGRLTAVRKPTCQALTQSCGRDRAMTASASAVTLRGIPRRHGEDVESTARPQSASESGTVQISSVTPPRTASGPRRSASIAERESVATGTRLGDWMLLPGGELKTVCGHAQWQDTPHGRSTQGCQQLRGEAPQGARLSGEPSGSAADPDARSAREDEPPTANTVAN</sequence>
<feature type="compositionally biased region" description="Polar residues" evidence="1">
    <location>
        <begin position="201"/>
        <end position="214"/>
    </location>
</feature>
<dbReference type="AlphaFoldDB" id="V5B7T3"/>
<feature type="compositionally biased region" description="Polar residues" evidence="1">
    <location>
        <begin position="138"/>
        <end position="158"/>
    </location>
</feature>
<protein>
    <submittedName>
        <fullName evidence="2">Thimet oligopeptidase</fullName>
    </submittedName>
</protein>
<feature type="region of interest" description="Disordered" evidence="1">
    <location>
        <begin position="52"/>
        <end position="76"/>
    </location>
</feature>
<dbReference type="Proteomes" id="UP000017861">
    <property type="component" value="Unassembled WGS sequence"/>
</dbReference>
<organism evidence="2 3">
    <name type="scientific">Trypanosoma cruzi Dm28c</name>
    <dbReference type="NCBI Taxonomy" id="1416333"/>
    <lineage>
        <taxon>Eukaryota</taxon>
        <taxon>Discoba</taxon>
        <taxon>Euglenozoa</taxon>
        <taxon>Kinetoplastea</taxon>
        <taxon>Metakinetoplastina</taxon>
        <taxon>Trypanosomatida</taxon>
        <taxon>Trypanosomatidae</taxon>
        <taxon>Trypanosoma</taxon>
        <taxon>Schizotrypanum</taxon>
    </lineage>
</organism>
<evidence type="ECO:0000256" key="1">
    <source>
        <dbReference type="SAM" id="MobiDB-lite"/>
    </source>
</evidence>
<feature type="compositionally biased region" description="Basic and acidic residues" evidence="1">
    <location>
        <begin position="237"/>
        <end position="246"/>
    </location>
</feature>
<evidence type="ECO:0000313" key="2">
    <source>
        <dbReference type="EMBL" id="ESS62037.1"/>
    </source>
</evidence>
<accession>V5B7T3</accession>
<feature type="region of interest" description="Disordered" evidence="1">
    <location>
        <begin position="1"/>
        <end position="26"/>
    </location>
</feature>
<gene>
    <name evidence="2" type="ORF">TCDM_10323</name>
</gene>
<dbReference type="OrthoDB" id="10357207at2759"/>
<feature type="compositionally biased region" description="Low complexity" evidence="1">
    <location>
        <begin position="55"/>
        <end position="70"/>
    </location>
</feature>
<dbReference type="EMBL" id="AYLP01000216">
    <property type="protein sequence ID" value="ESS62037.1"/>
    <property type="molecule type" value="Genomic_DNA"/>
</dbReference>
<feature type="region of interest" description="Disordered" evidence="1">
    <location>
        <begin position="123"/>
        <end position="174"/>
    </location>
</feature>
<feature type="region of interest" description="Disordered" evidence="1">
    <location>
        <begin position="201"/>
        <end position="255"/>
    </location>
</feature>